<dbReference type="Pfam" id="PF00440">
    <property type="entry name" value="TetR_N"/>
    <property type="match status" value="1"/>
</dbReference>
<comment type="caution">
    <text evidence="8">The sequence shown here is derived from an EMBL/GenBank/DDBJ whole genome shotgun (WGS) entry which is preliminary data.</text>
</comment>
<evidence type="ECO:0000256" key="1">
    <source>
        <dbReference type="ARBA" id="ARBA00023015"/>
    </source>
</evidence>
<keyword evidence="3" id="KW-0804">Transcription</keyword>
<dbReference type="RefSeq" id="WP_019747290.1">
    <property type="nucleotide sequence ID" value="NZ_CP176579.1"/>
</dbReference>
<comment type="caution">
    <text evidence="4">Lacks conserved residue(s) required for the propagation of feature annotation.</text>
</comment>
<dbReference type="PROSITE" id="PS50977">
    <property type="entry name" value="HTH_TETR_2"/>
    <property type="match status" value="1"/>
</dbReference>
<keyword evidence="2 4" id="KW-0238">DNA-binding</keyword>
<protein>
    <submittedName>
        <fullName evidence="8">TetR/AcrR family transcriptional regulator</fullName>
    </submittedName>
</protein>
<dbReference type="PANTHER" id="PTHR30055">
    <property type="entry name" value="HTH-TYPE TRANSCRIPTIONAL REGULATOR RUTR"/>
    <property type="match status" value="1"/>
</dbReference>
<dbReference type="EMBL" id="JAECSB010000076">
    <property type="protein sequence ID" value="MBH5145345.1"/>
    <property type="molecule type" value="Genomic_DNA"/>
</dbReference>
<evidence type="ECO:0000259" key="5">
    <source>
        <dbReference type="PROSITE" id="PS50977"/>
    </source>
</evidence>
<accession>A0A8I1A3J0</accession>
<dbReference type="PANTHER" id="PTHR30055:SF234">
    <property type="entry name" value="HTH-TYPE TRANSCRIPTIONAL REGULATOR BETI"/>
    <property type="match status" value="1"/>
</dbReference>
<evidence type="ECO:0000313" key="9">
    <source>
        <dbReference type="Proteomes" id="UP000627573"/>
    </source>
</evidence>
<dbReference type="InterPro" id="IPR001647">
    <property type="entry name" value="HTH_TetR"/>
</dbReference>
<dbReference type="InterPro" id="IPR009057">
    <property type="entry name" value="Homeodomain-like_sf"/>
</dbReference>
<dbReference type="SUPFAM" id="SSF46689">
    <property type="entry name" value="Homeodomain-like"/>
    <property type="match status" value="1"/>
</dbReference>
<evidence type="ECO:0000313" key="7">
    <source>
        <dbReference type="EMBL" id="MBH5145345.1"/>
    </source>
</evidence>
<keyword evidence="1" id="KW-0805">Transcription regulation</keyword>
<dbReference type="Proteomes" id="UP000627573">
    <property type="component" value="Unassembled WGS sequence"/>
</dbReference>
<dbReference type="AlphaFoldDB" id="A0A8I1A3J0"/>
<organism evidence="8 9">
    <name type="scientific">Rhodococcus erythropolis</name>
    <name type="common">Arthrobacter picolinophilus</name>
    <dbReference type="NCBI Taxonomy" id="1833"/>
    <lineage>
        <taxon>Bacteria</taxon>
        <taxon>Bacillati</taxon>
        <taxon>Actinomycetota</taxon>
        <taxon>Actinomycetes</taxon>
        <taxon>Mycobacteriales</taxon>
        <taxon>Nocardiaceae</taxon>
        <taxon>Rhodococcus</taxon>
        <taxon>Rhodococcus erythropolis group</taxon>
    </lineage>
</organism>
<feature type="domain" description="HTH tetR-type" evidence="5">
    <location>
        <begin position="6"/>
        <end position="67"/>
    </location>
</feature>
<name>A0A8I1A3J0_RHOER</name>
<dbReference type="InterPro" id="IPR050109">
    <property type="entry name" value="HTH-type_TetR-like_transc_reg"/>
</dbReference>
<evidence type="ECO:0000313" key="8">
    <source>
        <dbReference type="EMBL" id="MBH5145415.1"/>
    </source>
</evidence>
<dbReference type="Gene3D" id="1.10.357.10">
    <property type="entry name" value="Tetracycline Repressor, domain 2"/>
    <property type="match status" value="1"/>
</dbReference>
<evidence type="ECO:0000256" key="3">
    <source>
        <dbReference type="ARBA" id="ARBA00023163"/>
    </source>
</evidence>
<sequence length="216" mass="24533">MGRDANATRERLIDAAEAIFARNGIEHANLREINRGAGQSNNSALHYHFGNREDLLQAVLNRHRIEIDRDRRELIENLSGTVPSVCDLLVPAVWPLGYRLESESGRNYLQIMVHLRRRSGMRSHRTMNPESSTDLQWVYRELDRRMIHLPQPLRTERLAVWIDMSVAAMASRAEETRQGTPSELDNNAFLINLIDMGAAALGAPSRLHTSQLADPH</sequence>
<dbReference type="EMBL" id="JAECSB010000077">
    <property type="protein sequence ID" value="MBH5145415.1"/>
    <property type="molecule type" value="Genomic_DNA"/>
</dbReference>
<proteinExistence type="predicted"/>
<gene>
    <name evidence="6" type="ORF">I3517_05050</name>
    <name evidence="7" type="ORF">I3517_22350</name>
    <name evidence="8" type="ORF">I3517_22710</name>
</gene>
<reference evidence="8 9" key="1">
    <citation type="submission" date="2020-12" db="EMBL/GenBank/DDBJ databases">
        <title>Draft genome sequence of furan degrading bacterial strain FUR100.</title>
        <authorList>
            <person name="Woiski C."/>
        </authorList>
    </citation>
    <scope>NUCLEOTIDE SEQUENCE [LARGE SCALE GENOMIC DNA]</scope>
    <source>
        <strain evidence="8 9">FUR100</strain>
    </source>
</reference>
<dbReference type="GO" id="GO:0000976">
    <property type="term" value="F:transcription cis-regulatory region binding"/>
    <property type="evidence" value="ECO:0007669"/>
    <property type="project" value="TreeGrafter"/>
</dbReference>
<dbReference type="GO" id="GO:0003700">
    <property type="term" value="F:DNA-binding transcription factor activity"/>
    <property type="evidence" value="ECO:0007669"/>
    <property type="project" value="TreeGrafter"/>
</dbReference>
<dbReference type="EMBL" id="JAECSB010000024">
    <property type="protein sequence ID" value="MBH5141977.1"/>
    <property type="molecule type" value="Genomic_DNA"/>
</dbReference>
<keyword evidence="9" id="KW-1185">Reference proteome</keyword>
<evidence type="ECO:0000313" key="6">
    <source>
        <dbReference type="EMBL" id="MBH5141977.1"/>
    </source>
</evidence>
<evidence type="ECO:0000256" key="4">
    <source>
        <dbReference type="PROSITE-ProRule" id="PRU00335"/>
    </source>
</evidence>
<evidence type="ECO:0000256" key="2">
    <source>
        <dbReference type="ARBA" id="ARBA00023125"/>
    </source>
</evidence>